<reference evidence="2 3" key="1">
    <citation type="submission" date="2024-06" db="EMBL/GenBank/DDBJ databases">
        <authorList>
            <person name="Tuo L."/>
        </authorList>
    </citation>
    <scope>NUCLEOTIDE SEQUENCE [LARGE SCALE GENOMIC DNA]</scope>
    <source>
        <strain evidence="2 3">ZMM04-5</strain>
    </source>
</reference>
<dbReference type="SUPFAM" id="SSF53254">
    <property type="entry name" value="Phosphoglycerate mutase-like"/>
    <property type="match status" value="1"/>
</dbReference>
<dbReference type="CDD" id="cd07067">
    <property type="entry name" value="HP_PGM_like"/>
    <property type="match status" value="1"/>
</dbReference>
<sequence length="173" mass="18804">MKKLLLLRHAKSSWDDPNLSDFDRPLAPRGRQAAPRMGREIARRGWTPAMALVSPALRTRQTWDLVAAELTGKPAVSYHEALYEVAGDTLLEAIRRTPERVGDIVLVGHNPGMEELAAALAGSGSAGKALGRMAEKFPTGALARFEFDGAWATLKPGTARLTHFLRPKDLTPA</sequence>
<evidence type="ECO:0000313" key="2">
    <source>
        <dbReference type="EMBL" id="MEW9807533.1"/>
    </source>
</evidence>
<dbReference type="RefSeq" id="WP_367724714.1">
    <property type="nucleotide sequence ID" value="NZ_JBFOCI010000005.1"/>
</dbReference>
<protein>
    <submittedName>
        <fullName evidence="2">Histidine phosphatase family protein</fullName>
    </submittedName>
</protein>
<dbReference type="SMART" id="SM00855">
    <property type="entry name" value="PGAM"/>
    <property type="match status" value="1"/>
</dbReference>
<proteinExistence type="predicted"/>
<dbReference type="Gene3D" id="3.40.50.1240">
    <property type="entry name" value="Phosphoglycerate mutase-like"/>
    <property type="match status" value="1"/>
</dbReference>
<comment type="caution">
    <text evidence="2">The sequence shown here is derived from an EMBL/GenBank/DDBJ whole genome shotgun (WGS) entry which is preliminary data.</text>
</comment>
<accession>A0ABV3R2X8</accession>
<feature type="region of interest" description="Disordered" evidence="1">
    <location>
        <begin position="14"/>
        <end position="38"/>
    </location>
</feature>
<organism evidence="2 3">
    <name type="scientific">Mesorhizobium marinum</name>
    <dbReference type="NCBI Taxonomy" id="3228790"/>
    <lineage>
        <taxon>Bacteria</taxon>
        <taxon>Pseudomonadati</taxon>
        <taxon>Pseudomonadota</taxon>
        <taxon>Alphaproteobacteria</taxon>
        <taxon>Hyphomicrobiales</taxon>
        <taxon>Phyllobacteriaceae</taxon>
        <taxon>Mesorhizobium</taxon>
    </lineage>
</organism>
<dbReference type="Pfam" id="PF00300">
    <property type="entry name" value="His_Phos_1"/>
    <property type="match status" value="1"/>
</dbReference>
<dbReference type="PANTHER" id="PTHR47623">
    <property type="entry name" value="OS09G0287300 PROTEIN"/>
    <property type="match status" value="1"/>
</dbReference>
<evidence type="ECO:0000313" key="3">
    <source>
        <dbReference type="Proteomes" id="UP001556196"/>
    </source>
</evidence>
<evidence type="ECO:0000256" key="1">
    <source>
        <dbReference type="SAM" id="MobiDB-lite"/>
    </source>
</evidence>
<dbReference type="InterPro" id="IPR029033">
    <property type="entry name" value="His_PPase_superfam"/>
</dbReference>
<dbReference type="InterPro" id="IPR013078">
    <property type="entry name" value="His_Pase_superF_clade-1"/>
</dbReference>
<dbReference type="Proteomes" id="UP001556196">
    <property type="component" value="Unassembled WGS sequence"/>
</dbReference>
<dbReference type="PANTHER" id="PTHR47623:SF1">
    <property type="entry name" value="OS09G0287300 PROTEIN"/>
    <property type="match status" value="1"/>
</dbReference>
<name>A0ABV3R2X8_9HYPH</name>
<dbReference type="EMBL" id="JBFOCI010000005">
    <property type="protein sequence ID" value="MEW9807533.1"/>
    <property type="molecule type" value="Genomic_DNA"/>
</dbReference>
<keyword evidence="3" id="KW-1185">Reference proteome</keyword>
<gene>
    <name evidence="2" type="ORF">ABUE31_16205</name>
</gene>